<organism evidence="1 2">
    <name type="scientific">Solanum tuberosum</name>
    <name type="common">Potato</name>
    <dbReference type="NCBI Taxonomy" id="4113"/>
    <lineage>
        <taxon>Eukaryota</taxon>
        <taxon>Viridiplantae</taxon>
        <taxon>Streptophyta</taxon>
        <taxon>Embryophyta</taxon>
        <taxon>Tracheophyta</taxon>
        <taxon>Spermatophyta</taxon>
        <taxon>Magnoliopsida</taxon>
        <taxon>eudicotyledons</taxon>
        <taxon>Gunneridae</taxon>
        <taxon>Pentapetalae</taxon>
        <taxon>asterids</taxon>
        <taxon>lamiids</taxon>
        <taxon>Solanales</taxon>
        <taxon>Solanaceae</taxon>
        <taxon>Solanoideae</taxon>
        <taxon>Solaneae</taxon>
        <taxon>Solanum</taxon>
    </lineage>
</organism>
<name>M1DPR8_SOLTU</name>
<dbReference type="Proteomes" id="UP000011115">
    <property type="component" value="Unassembled WGS sequence"/>
</dbReference>
<dbReference type="HOGENOM" id="CLU_2562828_0_0_1"/>
<proteinExistence type="predicted"/>
<evidence type="ECO:0008006" key="3">
    <source>
        <dbReference type="Google" id="ProtNLM"/>
    </source>
</evidence>
<dbReference type="InParanoid" id="M1DPR8"/>
<dbReference type="PaxDb" id="4113-PGSC0003DMT400092415"/>
<dbReference type="InterPro" id="IPR029071">
    <property type="entry name" value="Ubiquitin-like_domsf"/>
</dbReference>
<evidence type="ECO:0000313" key="1">
    <source>
        <dbReference type="EnsemblPlants" id="PGSC0003DMT400092415"/>
    </source>
</evidence>
<dbReference type="SUPFAM" id="SSF54236">
    <property type="entry name" value="Ubiquitin-like"/>
    <property type="match status" value="1"/>
</dbReference>
<dbReference type="SMR" id="M1DPR8"/>
<keyword evidence="2" id="KW-1185">Reference proteome</keyword>
<reference evidence="1" key="2">
    <citation type="submission" date="2015-06" db="UniProtKB">
        <authorList>
            <consortium name="EnsemblPlants"/>
        </authorList>
    </citation>
    <scope>IDENTIFICATION</scope>
    <source>
        <strain evidence="1">DM1-3 516 R44</strain>
    </source>
</reference>
<dbReference type="Gene3D" id="3.10.20.90">
    <property type="entry name" value="Phosphatidylinositol 3-kinase Catalytic Subunit, Chain A, domain 1"/>
    <property type="match status" value="1"/>
</dbReference>
<dbReference type="EnsemblPlants" id="PGSC0003DMT400092415">
    <property type="protein sequence ID" value="PGSC0003DMT400092415"/>
    <property type="gene ID" value="PGSC0003DMG400041986"/>
</dbReference>
<sequence length="82" mass="9335">MVNPNDTIGTIKAYIQEERGIAFKKQRILSQDGEEDMQKHSDSLLNLRHARMSIKPGDTVGDVKARIQRKAGISLRLTCRER</sequence>
<accession>M1DPR8</accession>
<dbReference type="AlphaFoldDB" id="M1DPR8"/>
<protein>
    <recommendedName>
        <fullName evidence="3">Ubiquitin-like domain-containing protein</fullName>
    </recommendedName>
</protein>
<dbReference type="Gramene" id="PGSC0003DMT400092415">
    <property type="protein sequence ID" value="PGSC0003DMT400092415"/>
    <property type="gene ID" value="PGSC0003DMG400041986"/>
</dbReference>
<reference evidence="2" key="1">
    <citation type="journal article" date="2011" name="Nature">
        <title>Genome sequence and analysis of the tuber crop potato.</title>
        <authorList>
            <consortium name="The Potato Genome Sequencing Consortium"/>
        </authorList>
    </citation>
    <scope>NUCLEOTIDE SEQUENCE [LARGE SCALE GENOMIC DNA]</scope>
    <source>
        <strain evidence="2">cv. DM1-3 516 R44</strain>
    </source>
</reference>
<evidence type="ECO:0000313" key="2">
    <source>
        <dbReference type="Proteomes" id="UP000011115"/>
    </source>
</evidence>